<sequence length="412" mass="43288">MIPAIECLAGVIALVGAGHRAWYWRGCRLRPGRWSLVAFAACIGLALALLGIGELPAPVVPDGSPISRALPLVTSELKLAACCFLVLMAHALGPPELRRARVRRQVAGAGLVMLATAALYQAAGVTPVGSVLTVPTGGRADLAASNLVFTAYSGWCVALFTAVVYRAARPLGPGLLRTGLRLVLSGGVFGLVWVGLSVVPLISGLRTGRQDTGEDAFSAPAAFLTLALGLGGATLTAWEQRAAAPLRLLRARRSYRRIGPLWSALHAIRPEITLEPPNAGIGRRGSTEFALYRRVIEIRDGQLWLRAHLHPQVPQWAAEACAAEAGGSGTGDRRRAATVEAAVLAAALEAAAVGHRYPSALTEGYVPPALLTDLEAETAWLVMVCEEFTGSRVVAEVRRRVRAELGLPAAAG</sequence>
<keyword evidence="1" id="KW-1133">Transmembrane helix</keyword>
<comment type="caution">
    <text evidence="3">The sequence shown here is derived from an EMBL/GenBank/DDBJ whole genome shotgun (WGS) entry which is preliminary data.</text>
</comment>
<feature type="domain" description="DUF6545" evidence="2">
    <location>
        <begin position="248"/>
        <end position="388"/>
    </location>
</feature>
<feature type="transmembrane region" description="Helical" evidence="1">
    <location>
        <begin position="143"/>
        <end position="168"/>
    </location>
</feature>
<dbReference type="NCBIfam" id="NF042915">
    <property type="entry name" value="MAB_1171c_fam"/>
    <property type="match status" value="1"/>
</dbReference>
<keyword evidence="4" id="KW-1185">Reference proteome</keyword>
<evidence type="ECO:0000259" key="2">
    <source>
        <dbReference type="Pfam" id="PF20182"/>
    </source>
</evidence>
<reference evidence="3 4" key="1">
    <citation type="submission" date="2019-06" db="EMBL/GenBank/DDBJ databases">
        <title>Description of Kitasatospora acidophila sp. nov. isolated from pine grove soil, and reclassification of Streptomyces novaecaesareae to Kitasatospora novaeceasareae comb. nov.</title>
        <authorList>
            <person name="Kim M.J."/>
        </authorList>
    </citation>
    <scope>NUCLEOTIDE SEQUENCE [LARGE SCALE GENOMIC DNA]</scope>
    <source>
        <strain evidence="3 4">MMS16-CNU292</strain>
    </source>
</reference>
<gene>
    <name evidence="3" type="ORF">E6W39_34425</name>
</gene>
<protein>
    <recommendedName>
        <fullName evidence="2">DUF6545 domain-containing protein</fullName>
    </recommendedName>
</protein>
<dbReference type="InterPro" id="IPR050039">
    <property type="entry name" value="MAB_1171c-like"/>
</dbReference>
<dbReference type="OrthoDB" id="3685619at2"/>
<keyword evidence="1" id="KW-0812">Transmembrane</keyword>
<proteinExistence type="predicted"/>
<accession>A0A540WBG4</accession>
<dbReference type="AlphaFoldDB" id="A0A540WBG4"/>
<dbReference type="Proteomes" id="UP000319103">
    <property type="component" value="Unassembled WGS sequence"/>
</dbReference>
<feature type="transmembrane region" description="Helical" evidence="1">
    <location>
        <begin position="180"/>
        <end position="205"/>
    </location>
</feature>
<dbReference type="EMBL" id="VIGB01000003">
    <property type="protein sequence ID" value="TQF06379.1"/>
    <property type="molecule type" value="Genomic_DNA"/>
</dbReference>
<organism evidence="3 4">
    <name type="scientific">Kitasatospora acidiphila</name>
    <dbReference type="NCBI Taxonomy" id="2567942"/>
    <lineage>
        <taxon>Bacteria</taxon>
        <taxon>Bacillati</taxon>
        <taxon>Actinomycetota</taxon>
        <taxon>Actinomycetes</taxon>
        <taxon>Kitasatosporales</taxon>
        <taxon>Streptomycetaceae</taxon>
        <taxon>Kitasatospora</taxon>
    </lineage>
</organism>
<name>A0A540WBG4_9ACTN</name>
<evidence type="ECO:0000313" key="4">
    <source>
        <dbReference type="Proteomes" id="UP000319103"/>
    </source>
</evidence>
<feature type="transmembrane region" description="Helical" evidence="1">
    <location>
        <begin position="34"/>
        <end position="52"/>
    </location>
</feature>
<evidence type="ECO:0000313" key="3">
    <source>
        <dbReference type="EMBL" id="TQF06379.1"/>
    </source>
</evidence>
<evidence type="ECO:0000256" key="1">
    <source>
        <dbReference type="SAM" id="Phobius"/>
    </source>
</evidence>
<dbReference type="InterPro" id="IPR046675">
    <property type="entry name" value="DUF6545"/>
</dbReference>
<feature type="transmembrane region" description="Helical" evidence="1">
    <location>
        <begin position="217"/>
        <end position="238"/>
    </location>
</feature>
<feature type="transmembrane region" description="Helical" evidence="1">
    <location>
        <begin position="105"/>
        <end position="123"/>
    </location>
</feature>
<dbReference type="RefSeq" id="WP_141636811.1">
    <property type="nucleotide sequence ID" value="NZ_VIGB01000003.1"/>
</dbReference>
<feature type="transmembrane region" description="Helical" evidence="1">
    <location>
        <begin position="72"/>
        <end position="93"/>
    </location>
</feature>
<dbReference type="Pfam" id="PF20182">
    <property type="entry name" value="DUF6545"/>
    <property type="match status" value="1"/>
</dbReference>
<keyword evidence="1" id="KW-0472">Membrane</keyword>